<keyword evidence="1" id="KW-0472">Membrane</keyword>
<feature type="transmembrane region" description="Helical" evidence="1">
    <location>
        <begin position="80"/>
        <end position="98"/>
    </location>
</feature>
<dbReference type="EMBL" id="BGPR01060688">
    <property type="protein sequence ID" value="GBO36506.1"/>
    <property type="molecule type" value="Genomic_DNA"/>
</dbReference>
<evidence type="ECO:0000256" key="1">
    <source>
        <dbReference type="SAM" id="Phobius"/>
    </source>
</evidence>
<name>A0A4Y2WGB0_ARAVE</name>
<reference evidence="2 4" key="1">
    <citation type="journal article" date="2019" name="Sci. Rep.">
        <title>Orb-weaving spider Araneus ventricosus genome elucidates the spidroin gene catalogue.</title>
        <authorList>
            <person name="Kono N."/>
            <person name="Nakamura H."/>
            <person name="Ohtoshi R."/>
            <person name="Moran D.A.P."/>
            <person name="Shinohara A."/>
            <person name="Yoshida Y."/>
            <person name="Fujiwara M."/>
            <person name="Mori M."/>
            <person name="Tomita M."/>
            <person name="Arakawa K."/>
        </authorList>
    </citation>
    <scope>NUCLEOTIDE SEQUENCE [LARGE SCALE GENOMIC DNA]</scope>
</reference>
<comment type="caution">
    <text evidence="2">The sequence shown here is derived from an EMBL/GenBank/DDBJ whole genome shotgun (WGS) entry which is preliminary data.</text>
</comment>
<protein>
    <submittedName>
        <fullName evidence="2">Uncharacterized protein</fullName>
    </submittedName>
</protein>
<dbReference type="EMBL" id="BGPR01060686">
    <property type="protein sequence ID" value="GBO36505.1"/>
    <property type="molecule type" value="Genomic_DNA"/>
</dbReference>
<organism evidence="2 4">
    <name type="scientific">Araneus ventricosus</name>
    <name type="common">Orbweaver spider</name>
    <name type="synonym">Epeira ventricosa</name>
    <dbReference type="NCBI Taxonomy" id="182803"/>
    <lineage>
        <taxon>Eukaryota</taxon>
        <taxon>Metazoa</taxon>
        <taxon>Ecdysozoa</taxon>
        <taxon>Arthropoda</taxon>
        <taxon>Chelicerata</taxon>
        <taxon>Arachnida</taxon>
        <taxon>Araneae</taxon>
        <taxon>Araneomorphae</taxon>
        <taxon>Entelegynae</taxon>
        <taxon>Araneoidea</taxon>
        <taxon>Araneidae</taxon>
        <taxon>Araneus</taxon>
    </lineage>
</organism>
<gene>
    <name evidence="3" type="ORF">AVEN_37127_1</name>
    <name evidence="2" type="ORF">AVEN_5620_1</name>
</gene>
<proteinExistence type="predicted"/>
<keyword evidence="1" id="KW-1133">Transmembrane helix</keyword>
<keyword evidence="1" id="KW-0812">Transmembrane</keyword>
<dbReference type="Proteomes" id="UP000499080">
    <property type="component" value="Unassembled WGS sequence"/>
</dbReference>
<evidence type="ECO:0000313" key="4">
    <source>
        <dbReference type="Proteomes" id="UP000499080"/>
    </source>
</evidence>
<dbReference type="AlphaFoldDB" id="A0A4Y2WGB0"/>
<sequence length="112" mass="12776">MRRLLIGGLAIPPCLIGLFQRPVLIGFSFLGNIAEVTEILMTRQDHQSLALMGMENEMRFHMGGWCLSGWSRTDDVPEKAINLLLFLTICSCLFLRYVSSWVSFIQKRIDKV</sequence>
<accession>A0A4Y2WGB0</accession>
<evidence type="ECO:0000313" key="2">
    <source>
        <dbReference type="EMBL" id="GBO36505.1"/>
    </source>
</evidence>
<keyword evidence="4" id="KW-1185">Reference proteome</keyword>
<evidence type="ECO:0000313" key="3">
    <source>
        <dbReference type="EMBL" id="GBO36506.1"/>
    </source>
</evidence>